<evidence type="ECO:0000256" key="2">
    <source>
        <dbReference type="ARBA" id="ARBA00004496"/>
    </source>
</evidence>
<evidence type="ECO:0000256" key="9">
    <source>
        <dbReference type="SAM" id="Coils"/>
    </source>
</evidence>
<keyword evidence="9" id="KW-0175">Coiled coil</keyword>
<comment type="function">
    <text evidence="1 8">Peptide chain release factor 1 directs the termination of translation in response to the peptide chain termination codons UAG and UAA.</text>
</comment>
<dbReference type="PANTHER" id="PTHR43804">
    <property type="entry name" value="LD18447P"/>
    <property type="match status" value="1"/>
</dbReference>
<sequence length="355" mass="39747">MLDRLQALADRYEKLSELLCDPDVVNDSKRLREYSKEQSGLEDAYQAYSEYKTVVEQYEAAKIMQGEKLDDEMKELVKLELDELAERKEALEASIQVLLLPKDPNDDKNVIVEIRGAAGGEEAALFAGDLYRMYSRFADSQGWRTEVLDTSYSDLGGFKEIVFMISGQGAYSRLKYESGAHRVQRIPTTESGGRIHTSTSTVAVMPEAEEIEVEVSENDIRVDTFCSSGPGGQSVNTTKSAVRITHLPTGIVVSCQDGKSQNSNKDKAMQVLRARIYDKLKQEEDAKYAGERKSKVGTGDRSERIRTYNFPQSRITDHRIGLTLHKLDQVLNGDLEEIISALTLEAQSELLEKGE</sequence>
<dbReference type="Gene3D" id="6.10.140.1950">
    <property type="match status" value="1"/>
</dbReference>
<keyword evidence="6 8" id="KW-0648">Protein biosynthesis</keyword>
<dbReference type="EMBL" id="RBAH01000018">
    <property type="protein sequence ID" value="RKN78819.1"/>
    <property type="molecule type" value="Genomic_DNA"/>
</dbReference>
<gene>
    <name evidence="8 11" type="primary">prfA</name>
    <name evidence="11" type="ORF">D7M11_22330</name>
</gene>
<comment type="PTM">
    <text evidence="8">Methylated by PrmC. Methylation increases the termination efficiency of RF1.</text>
</comment>
<protein>
    <recommendedName>
        <fullName evidence="7 8">Peptide chain release factor 1</fullName>
        <shortName evidence="8">RF-1</shortName>
    </recommendedName>
</protein>
<evidence type="ECO:0000259" key="10">
    <source>
        <dbReference type="SMART" id="SM00937"/>
    </source>
</evidence>
<evidence type="ECO:0000313" key="12">
    <source>
        <dbReference type="Proteomes" id="UP000282311"/>
    </source>
</evidence>
<dbReference type="Proteomes" id="UP000282311">
    <property type="component" value="Unassembled WGS sequence"/>
</dbReference>
<evidence type="ECO:0000256" key="8">
    <source>
        <dbReference type="HAMAP-Rule" id="MF_00093"/>
    </source>
</evidence>
<dbReference type="OrthoDB" id="9806673at2"/>
<dbReference type="SUPFAM" id="SSF75620">
    <property type="entry name" value="Release factor"/>
    <property type="match status" value="1"/>
</dbReference>
<reference evidence="11 12" key="1">
    <citation type="journal article" date="2007" name="Int. J. Syst. Evol. Microbiol.">
        <title>Paenibacillus ginsengarvi sp. nov., isolated from soil from ginseng cultivation.</title>
        <authorList>
            <person name="Yoon M.H."/>
            <person name="Ten L.N."/>
            <person name="Im W.T."/>
        </authorList>
    </citation>
    <scope>NUCLEOTIDE SEQUENCE [LARGE SCALE GENOMIC DNA]</scope>
    <source>
        <strain evidence="11 12">KCTC 13059</strain>
    </source>
</reference>
<evidence type="ECO:0000256" key="1">
    <source>
        <dbReference type="ARBA" id="ARBA00002986"/>
    </source>
</evidence>
<dbReference type="GO" id="GO:0016149">
    <property type="term" value="F:translation release factor activity, codon specific"/>
    <property type="evidence" value="ECO:0007669"/>
    <property type="project" value="UniProtKB-UniRule"/>
</dbReference>
<comment type="caution">
    <text evidence="11">The sequence shown here is derived from an EMBL/GenBank/DDBJ whole genome shotgun (WGS) entry which is preliminary data.</text>
</comment>
<proteinExistence type="inferred from homology"/>
<dbReference type="Gene3D" id="3.30.160.20">
    <property type="match status" value="1"/>
</dbReference>
<comment type="similarity">
    <text evidence="3 8">Belongs to the prokaryotic/mitochondrial release factor family.</text>
</comment>
<dbReference type="AlphaFoldDB" id="A0A3B0C399"/>
<dbReference type="NCBIfam" id="NF001859">
    <property type="entry name" value="PRK00591.1"/>
    <property type="match status" value="1"/>
</dbReference>
<feature type="coiled-coil region" evidence="9">
    <location>
        <begin position="41"/>
        <end position="94"/>
    </location>
</feature>
<name>A0A3B0C399_9BACL</name>
<dbReference type="InterPro" id="IPR000352">
    <property type="entry name" value="Pep_chain_release_fac_I"/>
</dbReference>
<dbReference type="InterPro" id="IPR005139">
    <property type="entry name" value="PCRF"/>
</dbReference>
<evidence type="ECO:0000313" key="11">
    <source>
        <dbReference type="EMBL" id="RKN78819.1"/>
    </source>
</evidence>
<keyword evidence="12" id="KW-1185">Reference proteome</keyword>
<dbReference type="GO" id="GO:0005829">
    <property type="term" value="C:cytosol"/>
    <property type="evidence" value="ECO:0007669"/>
    <property type="project" value="UniProtKB-ARBA"/>
</dbReference>
<dbReference type="PANTHER" id="PTHR43804:SF7">
    <property type="entry name" value="LD18447P"/>
    <property type="match status" value="1"/>
</dbReference>
<feature type="modified residue" description="N5-methylglutamine" evidence="8">
    <location>
        <position position="233"/>
    </location>
</feature>
<comment type="subcellular location">
    <subcellularLocation>
        <location evidence="2 8">Cytoplasm</location>
    </subcellularLocation>
</comment>
<dbReference type="HAMAP" id="MF_00093">
    <property type="entry name" value="Rel_fac_1"/>
    <property type="match status" value="1"/>
</dbReference>
<dbReference type="InterPro" id="IPR004373">
    <property type="entry name" value="RF-1"/>
</dbReference>
<dbReference type="Pfam" id="PF03462">
    <property type="entry name" value="PCRF"/>
    <property type="match status" value="1"/>
</dbReference>
<evidence type="ECO:0000256" key="6">
    <source>
        <dbReference type="ARBA" id="ARBA00022917"/>
    </source>
</evidence>
<dbReference type="FunFam" id="3.30.70.1660:FF:000004">
    <property type="entry name" value="Peptide chain release factor 1"/>
    <property type="match status" value="1"/>
</dbReference>
<dbReference type="NCBIfam" id="TIGR00019">
    <property type="entry name" value="prfA"/>
    <property type="match status" value="1"/>
</dbReference>
<evidence type="ECO:0000256" key="3">
    <source>
        <dbReference type="ARBA" id="ARBA00010835"/>
    </source>
</evidence>
<keyword evidence="5 8" id="KW-0963">Cytoplasm</keyword>
<dbReference type="InterPro" id="IPR050057">
    <property type="entry name" value="Prokaryotic/Mito_RF"/>
</dbReference>
<evidence type="ECO:0000256" key="7">
    <source>
        <dbReference type="ARBA" id="ARBA00050039"/>
    </source>
</evidence>
<dbReference type="InterPro" id="IPR045853">
    <property type="entry name" value="Pep_chain_release_fac_I_sf"/>
</dbReference>
<dbReference type="FunFam" id="3.30.160.20:FF:000004">
    <property type="entry name" value="Peptide chain release factor 1"/>
    <property type="match status" value="1"/>
</dbReference>
<feature type="domain" description="Peptide chain release factor" evidence="10">
    <location>
        <begin position="62"/>
        <end position="177"/>
    </location>
</feature>
<organism evidence="11 12">
    <name type="scientific">Paenibacillus ginsengarvi</name>
    <dbReference type="NCBI Taxonomy" id="400777"/>
    <lineage>
        <taxon>Bacteria</taxon>
        <taxon>Bacillati</taxon>
        <taxon>Bacillota</taxon>
        <taxon>Bacilli</taxon>
        <taxon>Bacillales</taxon>
        <taxon>Paenibacillaceae</taxon>
        <taxon>Paenibacillus</taxon>
    </lineage>
</organism>
<accession>A0A3B0C399</accession>
<evidence type="ECO:0000256" key="4">
    <source>
        <dbReference type="ARBA" id="ARBA00022481"/>
    </source>
</evidence>
<dbReference type="RefSeq" id="WP_120749480.1">
    <property type="nucleotide sequence ID" value="NZ_RBAH01000018.1"/>
</dbReference>
<evidence type="ECO:0000256" key="5">
    <source>
        <dbReference type="ARBA" id="ARBA00022490"/>
    </source>
</evidence>
<dbReference type="SMART" id="SM00937">
    <property type="entry name" value="PCRF"/>
    <property type="match status" value="1"/>
</dbReference>
<keyword evidence="4 8" id="KW-0488">Methylation</keyword>
<dbReference type="Gene3D" id="3.30.70.1660">
    <property type="match status" value="1"/>
</dbReference>
<dbReference type="Pfam" id="PF00472">
    <property type="entry name" value="RF-1"/>
    <property type="match status" value="1"/>
</dbReference>
<dbReference type="FunFam" id="3.30.70.1660:FF:000002">
    <property type="entry name" value="Peptide chain release factor 1"/>
    <property type="match status" value="1"/>
</dbReference>